<proteinExistence type="predicted"/>
<dbReference type="Pfam" id="PF17751">
    <property type="entry name" value="SKICH"/>
    <property type="match status" value="1"/>
</dbReference>
<dbReference type="KEGG" id="oml:112154128"/>
<name>A0A3B3BAT1_ORYME</name>
<dbReference type="Ensembl" id="ENSOMET00000012172.1">
    <property type="protein sequence ID" value="ENSOMEP00000002625.1"/>
    <property type="gene ID" value="ENSOMEG00000003579.1"/>
</dbReference>
<dbReference type="RefSeq" id="XP_024140560.1">
    <property type="nucleotide sequence ID" value="XM_024284792.2"/>
</dbReference>
<keyword evidence="6" id="KW-1185">Reference proteome</keyword>
<protein>
    <submittedName>
        <fullName evidence="5">Calcium binding and coiled-coil domain 2</fullName>
    </submittedName>
</protein>
<keyword evidence="1 2" id="KW-0175">Coiled coil</keyword>
<reference evidence="5" key="1">
    <citation type="submission" date="2025-08" db="UniProtKB">
        <authorList>
            <consortium name="Ensembl"/>
        </authorList>
    </citation>
    <scope>IDENTIFICATION</scope>
</reference>
<evidence type="ECO:0000259" key="4">
    <source>
        <dbReference type="Pfam" id="PF17751"/>
    </source>
</evidence>
<dbReference type="PaxDb" id="30732-ENSOMEP00000002625"/>
<dbReference type="CTD" id="10241"/>
<reference evidence="5" key="2">
    <citation type="submission" date="2025-09" db="UniProtKB">
        <authorList>
            <consortium name="Ensembl"/>
        </authorList>
    </citation>
    <scope>IDENTIFICATION</scope>
</reference>
<feature type="region of interest" description="Disordered" evidence="3">
    <location>
        <begin position="352"/>
        <end position="372"/>
    </location>
</feature>
<feature type="compositionally biased region" description="Polar residues" evidence="3">
    <location>
        <begin position="354"/>
        <end position="372"/>
    </location>
</feature>
<feature type="domain" description="SKICH" evidence="4">
    <location>
        <begin position="21"/>
        <end position="119"/>
    </location>
</feature>
<accession>A0A3B3BAT1</accession>
<dbReference type="CDD" id="cd21968">
    <property type="entry name" value="Zn-C2H2_CALCOCO2"/>
    <property type="match status" value="1"/>
</dbReference>
<dbReference type="Gene3D" id="2.60.40.2840">
    <property type="match status" value="1"/>
</dbReference>
<dbReference type="OMA" id="PFCFRNP"/>
<dbReference type="PANTHER" id="PTHR31915">
    <property type="entry name" value="SKICH DOMAIN-CONTAINING PROTEIN"/>
    <property type="match status" value="1"/>
</dbReference>
<organism evidence="5 6">
    <name type="scientific">Oryzias melastigma</name>
    <name type="common">Marine medaka</name>
    <dbReference type="NCBI Taxonomy" id="30732"/>
    <lineage>
        <taxon>Eukaryota</taxon>
        <taxon>Metazoa</taxon>
        <taxon>Chordata</taxon>
        <taxon>Craniata</taxon>
        <taxon>Vertebrata</taxon>
        <taxon>Euteleostomi</taxon>
        <taxon>Actinopterygii</taxon>
        <taxon>Neopterygii</taxon>
        <taxon>Teleostei</taxon>
        <taxon>Neoteleostei</taxon>
        <taxon>Acanthomorphata</taxon>
        <taxon>Ovalentaria</taxon>
        <taxon>Atherinomorphae</taxon>
        <taxon>Beloniformes</taxon>
        <taxon>Adrianichthyidae</taxon>
        <taxon>Oryziinae</taxon>
        <taxon>Oryzias</taxon>
    </lineage>
</organism>
<dbReference type="Proteomes" id="UP000261560">
    <property type="component" value="Unplaced"/>
</dbReference>
<evidence type="ECO:0000256" key="3">
    <source>
        <dbReference type="SAM" id="MobiDB-lite"/>
    </source>
</evidence>
<dbReference type="AlphaFoldDB" id="A0A3B3BAT1"/>
<dbReference type="PANTHER" id="PTHR31915:SF10">
    <property type="entry name" value="CALCIUM-BINDING AND COILED-COIL DOMAIN 2"/>
    <property type="match status" value="1"/>
</dbReference>
<evidence type="ECO:0000256" key="2">
    <source>
        <dbReference type="SAM" id="Coils"/>
    </source>
</evidence>
<dbReference type="GeneTree" id="ENSGT00950000183025"/>
<dbReference type="Gene3D" id="6.20.250.40">
    <property type="match status" value="1"/>
</dbReference>
<dbReference type="GeneID" id="112154128"/>
<dbReference type="STRING" id="30732.ENSOMEP00000002625"/>
<evidence type="ECO:0000313" key="5">
    <source>
        <dbReference type="Ensembl" id="ENSOMEP00000002625.1"/>
    </source>
</evidence>
<evidence type="ECO:0000313" key="6">
    <source>
        <dbReference type="Proteomes" id="UP000261560"/>
    </source>
</evidence>
<feature type="coiled-coil region" evidence="2">
    <location>
        <begin position="383"/>
        <end position="480"/>
    </location>
</feature>
<evidence type="ECO:0000256" key="1">
    <source>
        <dbReference type="ARBA" id="ARBA00023054"/>
    </source>
</evidence>
<sequence>MEKAAEDPPAADPAASTYSQVVFTDIPHSYPPSTTVTCRYTYSSTFQPNSRDWVGIFKVGWSTIKDYHTFIWVEQEEGQLSSQAVFKEYYLPKDEIEFYQFCYVDSTGQVRGASTPFCFRSAAEQSMESISSFDALIVTTQEQVEQNLREKDRLQEELHLMRSENETLRGALQKQQKETASFKEWNDQKEEERSKLTYQMDQIKAENEKLKNALQLQQQENKQLKEEMMIQLTKQMELEQQNAAEQKAQSQIACKTAEDKYDRALLKINQLKEERDNLKKNTDAQNEEIAQLKARLREEERVLSKAKDGIQLLQADLLSSEKEKERLSAELLKLQNLDQLMDRMKKENLELSRRLSQQNTPPNSSQDGVETLSRQLQDTWMKLEAESQECKKANDLIKQLSNELQQVKQQLTNVASLYELEQRKASKYEMQIREMNEMFADREIVAHEKEQEFRLITQQKEELTRENQGLKSEIEKVRESMRAYGSIGTTSADSTYMQFDVTSPSIDTNTTRDQEDDTEQNQHVYETIGPTEGQREEEPSLVCSHCQERFPGITQEELDQHEQSHRVCPFCTMICDGMEQSVFEDHVYSHEL</sequence>
<dbReference type="OrthoDB" id="10015001at2759"/>
<dbReference type="InterPro" id="IPR051002">
    <property type="entry name" value="UBA_autophagy_assoc_protein"/>
</dbReference>
<dbReference type="InterPro" id="IPR041611">
    <property type="entry name" value="SKICH"/>
</dbReference>